<accession>A0ABQ9YI71</accession>
<feature type="region of interest" description="Disordered" evidence="1">
    <location>
        <begin position="193"/>
        <end position="427"/>
    </location>
</feature>
<keyword evidence="3" id="KW-1185">Reference proteome</keyword>
<proteinExistence type="predicted"/>
<feature type="compositionally biased region" description="Polar residues" evidence="1">
    <location>
        <begin position="239"/>
        <end position="262"/>
    </location>
</feature>
<feature type="compositionally biased region" description="Polar residues" evidence="1">
    <location>
        <begin position="193"/>
        <end position="232"/>
    </location>
</feature>
<feature type="compositionally biased region" description="Low complexity" evidence="1">
    <location>
        <begin position="294"/>
        <end position="318"/>
    </location>
</feature>
<keyword evidence="2" id="KW-0282">Flagellum</keyword>
<reference evidence="2 3" key="1">
    <citation type="journal article" date="2022" name="bioRxiv">
        <title>Genomics of Preaxostyla Flagellates Illuminates Evolutionary Transitions and the Path Towards Mitochondrial Loss.</title>
        <authorList>
            <person name="Novak L.V.F."/>
            <person name="Treitli S.C."/>
            <person name="Pyrih J."/>
            <person name="Halakuc P."/>
            <person name="Pipaliya S.V."/>
            <person name="Vacek V."/>
            <person name="Brzon O."/>
            <person name="Soukal P."/>
            <person name="Eme L."/>
            <person name="Dacks J.B."/>
            <person name="Karnkowska A."/>
            <person name="Elias M."/>
            <person name="Hampl V."/>
        </authorList>
    </citation>
    <scope>NUCLEOTIDE SEQUENCE [LARGE SCALE GENOMIC DNA]</scope>
    <source>
        <strain evidence="2">NAU3</strain>
        <tissue evidence="2">Gut</tissue>
    </source>
</reference>
<sequence>MQTESFEWSSETKEYVIDLEYDTNSLSINALNQTDGSAWRSAFTSKEIEEITLNTGNFKKFTVFVKMLIQSFSEDSDTLAIDILNYEELKNLRKNKRKPSPNPTSSNNNLFVILSYVTNFDKVHYVLCLAFTEEASSTSLNLQIKKLTKELGQTREQLAQMVKVKKENTILREEVTSLQKELAVAKQTIVNLRNQQKKTSTPGRSTSQSRLYSPKTTPKKTQASPRQKQTPPSARRISPSPTRTKPSPASARGRTSLSTGRNRVSPGQPRTRTTPTTSHRTTPKHAGQPPRPPSARQSLRSSASSYASNRSSVASSPRGRPTSRSLSAKGRQSSPIPPPSKKPTTSRRYDRPTGRSRDWSDSEDERPQRSTRRSGEERKSGRTARYQGEDEESDYHYSKSRHSHKVEHGDSDSSPSSPLKGKDVTKRFDALNKLLERAKTNRRH</sequence>
<feature type="compositionally biased region" description="Basic and acidic residues" evidence="1">
    <location>
        <begin position="347"/>
        <end position="380"/>
    </location>
</feature>
<dbReference type="EMBL" id="JARBJD010000007">
    <property type="protein sequence ID" value="KAK2963289.1"/>
    <property type="molecule type" value="Genomic_DNA"/>
</dbReference>
<gene>
    <name evidence="2" type="ORF">BLNAU_1822</name>
</gene>
<feature type="compositionally biased region" description="Polar residues" evidence="1">
    <location>
        <begin position="322"/>
        <end position="332"/>
    </location>
</feature>
<dbReference type="CDD" id="cd22284">
    <property type="entry name" value="HD_CCDC61_N"/>
    <property type="match status" value="1"/>
</dbReference>
<evidence type="ECO:0000256" key="1">
    <source>
        <dbReference type="SAM" id="MobiDB-lite"/>
    </source>
</evidence>
<keyword evidence="2" id="KW-0969">Cilium</keyword>
<protein>
    <submittedName>
        <fullName evidence="2">Variable flagellar number 3</fullName>
    </submittedName>
</protein>
<dbReference type="Proteomes" id="UP001281761">
    <property type="component" value="Unassembled WGS sequence"/>
</dbReference>
<name>A0ABQ9YI71_9EUKA</name>
<evidence type="ECO:0000313" key="3">
    <source>
        <dbReference type="Proteomes" id="UP001281761"/>
    </source>
</evidence>
<evidence type="ECO:0000313" key="2">
    <source>
        <dbReference type="EMBL" id="KAK2963289.1"/>
    </source>
</evidence>
<comment type="caution">
    <text evidence="2">The sequence shown here is derived from an EMBL/GenBank/DDBJ whole genome shotgun (WGS) entry which is preliminary data.</text>
</comment>
<organism evidence="2 3">
    <name type="scientific">Blattamonas nauphoetae</name>
    <dbReference type="NCBI Taxonomy" id="2049346"/>
    <lineage>
        <taxon>Eukaryota</taxon>
        <taxon>Metamonada</taxon>
        <taxon>Preaxostyla</taxon>
        <taxon>Oxymonadida</taxon>
        <taxon>Blattamonas</taxon>
    </lineage>
</organism>
<dbReference type="InterPro" id="IPR049733">
    <property type="entry name" value="CCDC61_N"/>
</dbReference>
<keyword evidence="2" id="KW-0966">Cell projection</keyword>
<feature type="compositionally biased region" description="Low complexity" evidence="1">
    <location>
        <begin position="269"/>
        <end position="280"/>
    </location>
</feature>